<dbReference type="GeneID" id="80907857"/>
<accession>A0A9W8XQY8</accession>
<feature type="region of interest" description="Disordered" evidence="1">
    <location>
        <begin position="132"/>
        <end position="166"/>
    </location>
</feature>
<evidence type="ECO:0000313" key="2">
    <source>
        <dbReference type="EMBL" id="KAJ4356296.1"/>
    </source>
</evidence>
<proteinExistence type="predicted"/>
<keyword evidence="3" id="KW-1185">Reference proteome</keyword>
<feature type="compositionally biased region" description="Polar residues" evidence="1">
    <location>
        <begin position="216"/>
        <end position="226"/>
    </location>
</feature>
<feature type="region of interest" description="Disordered" evidence="1">
    <location>
        <begin position="1"/>
        <end position="105"/>
    </location>
</feature>
<feature type="region of interest" description="Disordered" evidence="1">
    <location>
        <begin position="202"/>
        <end position="252"/>
    </location>
</feature>
<dbReference type="Proteomes" id="UP001140513">
    <property type="component" value="Unassembled WGS sequence"/>
</dbReference>
<reference evidence="2" key="1">
    <citation type="submission" date="2022-10" db="EMBL/GenBank/DDBJ databases">
        <title>Tapping the CABI collections for fungal endophytes: first genome assemblies for Collariella, Neodidymelliopsis, Ascochyta clinopodiicola, Didymella pomorum, Didymosphaeria variabile, Neocosmospora piperis and Neocucurbitaria cava.</title>
        <authorList>
            <person name="Hill R."/>
        </authorList>
    </citation>
    <scope>NUCLEOTIDE SEQUENCE</scope>
    <source>
        <strain evidence="2">IMI 356815</strain>
    </source>
</reference>
<sequence length="252" mass="27529">MTEMMQRYYSTARVGERLEDEVDVDQDTFTVAGEKTDSESNETSEDQRSTDSDSSSDSSEVEDDGSGDDSVAHSTPAPSNHTKEAIPSSLSATPQHASLQGLEHLKPVMSQLSHISADAGKEEYQVPNPATVYASKEQPNADPVVRNPGQGLRKRIQKKRKKSRARRTKMLAELQARQAEDNAVISDVPRPVTVDIVATSRSSVIPSPPGLPRVSLPTTTSISHAGTQRRKRKVSGQDHSVYIDIGPTKKRR</sequence>
<dbReference type="EMBL" id="JAPEUX010000003">
    <property type="protein sequence ID" value="KAJ4356296.1"/>
    <property type="molecule type" value="Genomic_DNA"/>
</dbReference>
<organism evidence="2 3">
    <name type="scientific">Didymosphaeria variabile</name>
    <dbReference type="NCBI Taxonomy" id="1932322"/>
    <lineage>
        <taxon>Eukaryota</taxon>
        <taxon>Fungi</taxon>
        <taxon>Dikarya</taxon>
        <taxon>Ascomycota</taxon>
        <taxon>Pezizomycotina</taxon>
        <taxon>Dothideomycetes</taxon>
        <taxon>Pleosporomycetidae</taxon>
        <taxon>Pleosporales</taxon>
        <taxon>Massarineae</taxon>
        <taxon>Didymosphaeriaceae</taxon>
        <taxon>Didymosphaeria</taxon>
    </lineage>
</organism>
<dbReference type="AlphaFoldDB" id="A0A9W8XQY8"/>
<evidence type="ECO:0000313" key="3">
    <source>
        <dbReference type="Proteomes" id="UP001140513"/>
    </source>
</evidence>
<protein>
    <submittedName>
        <fullName evidence="2">Uncharacterized protein</fullName>
    </submittedName>
</protein>
<gene>
    <name evidence="2" type="ORF">N0V89_004327</name>
</gene>
<comment type="caution">
    <text evidence="2">The sequence shown here is derived from an EMBL/GenBank/DDBJ whole genome shotgun (WGS) entry which is preliminary data.</text>
</comment>
<feature type="compositionally biased region" description="Polar residues" evidence="1">
    <location>
        <begin position="88"/>
        <end position="98"/>
    </location>
</feature>
<feature type="compositionally biased region" description="Basic residues" evidence="1">
    <location>
        <begin position="152"/>
        <end position="166"/>
    </location>
</feature>
<evidence type="ECO:0000256" key="1">
    <source>
        <dbReference type="SAM" id="MobiDB-lite"/>
    </source>
</evidence>
<dbReference type="RefSeq" id="XP_056073422.1">
    <property type="nucleotide sequence ID" value="XM_056213114.1"/>
</dbReference>
<name>A0A9W8XQY8_9PLEO</name>